<dbReference type="AlphaFoldDB" id="A0A917VU79"/>
<gene>
    <name evidence="2" type="ORF">GCM10010094_89880</name>
</gene>
<accession>A0A917VU79</accession>
<dbReference type="Proteomes" id="UP000637788">
    <property type="component" value="Unassembled WGS sequence"/>
</dbReference>
<protein>
    <submittedName>
        <fullName evidence="2">Ubiquinone/menaquinone biosynthesis methyltransferase</fullName>
    </submittedName>
</protein>
<organism evidence="2 3">
    <name type="scientific">Streptomyces flaveus</name>
    <dbReference type="NCBI Taxonomy" id="66370"/>
    <lineage>
        <taxon>Bacteria</taxon>
        <taxon>Bacillati</taxon>
        <taxon>Actinomycetota</taxon>
        <taxon>Actinomycetes</taxon>
        <taxon>Kitasatosporales</taxon>
        <taxon>Streptomycetaceae</taxon>
        <taxon>Streptomyces</taxon>
        <taxon>Streptomyces aurantiacus group</taxon>
    </lineage>
</organism>
<dbReference type="PANTHER" id="PTHR43591:SF24">
    <property type="entry name" value="2-METHOXY-6-POLYPRENYL-1,4-BENZOQUINOL METHYLASE, MITOCHONDRIAL"/>
    <property type="match status" value="1"/>
</dbReference>
<proteinExistence type="predicted"/>
<dbReference type="RefSeq" id="WP_189327490.1">
    <property type="nucleotide sequence ID" value="NZ_BMPQ01000051.1"/>
</dbReference>
<reference evidence="2" key="2">
    <citation type="submission" date="2020-09" db="EMBL/GenBank/DDBJ databases">
        <authorList>
            <person name="Sun Q."/>
            <person name="Ohkuma M."/>
        </authorList>
    </citation>
    <scope>NUCLEOTIDE SEQUENCE</scope>
    <source>
        <strain evidence="2">JCM 3035</strain>
    </source>
</reference>
<name>A0A917VU79_9ACTN</name>
<dbReference type="Pfam" id="PF08241">
    <property type="entry name" value="Methyltransf_11"/>
    <property type="match status" value="1"/>
</dbReference>
<feature type="domain" description="Methyltransferase type 11" evidence="1">
    <location>
        <begin position="47"/>
        <end position="144"/>
    </location>
</feature>
<dbReference type="GO" id="GO:0008757">
    <property type="term" value="F:S-adenosylmethionine-dependent methyltransferase activity"/>
    <property type="evidence" value="ECO:0007669"/>
    <property type="project" value="InterPro"/>
</dbReference>
<dbReference type="SUPFAM" id="SSF53335">
    <property type="entry name" value="S-adenosyl-L-methionine-dependent methyltransferases"/>
    <property type="match status" value="1"/>
</dbReference>
<dbReference type="GO" id="GO:0032259">
    <property type="term" value="P:methylation"/>
    <property type="evidence" value="ECO:0007669"/>
    <property type="project" value="UniProtKB-KW"/>
</dbReference>
<dbReference type="Gene3D" id="3.40.50.150">
    <property type="entry name" value="Vaccinia Virus protein VP39"/>
    <property type="match status" value="1"/>
</dbReference>
<dbReference type="InterPro" id="IPR029063">
    <property type="entry name" value="SAM-dependent_MTases_sf"/>
</dbReference>
<evidence type="ECO:0000313" key="3">
    <source>
        <dbReference type="Proteomes" id="UP000637788"/>
    </source>
</evidence>
<keyword evidence="2" id="KW-0489">Methyltransferase</keyword>
<keyword evidence="3" id="KW-1185">Reference proteome</keyword>
<reference evidence="2" key="1">
    <citation type="journal article" date="2014" name="Int. J. Syst. Evol. Microbiol.">
        <title>Complete genome sequence of Corynebacterium casei LMG S-19264T (=DSM 44701T), isolated from a smear-ripened cheese.</title>
        <authorList>
            <consortium name="US DOE Joint Genome Institute (JGI-PGF)"/>
            <person name="Walter F."/>
            <person name="Albersmeier A."/>
            <person name="Kalinowski J."/>
            <person name="Ruckert C."/>
        </authorList>
    </citation>
    <scope>NUCLEOTIDE SEQUENCE</scope>
    <source>
        <strain evidence="2">JCM 3035</strain>
    </source>
</reference>
<keyword evidence="2" id="KW-0808">Transferase</keyword>
<dbReference type="CDD" id="cd02440">
    <property type="entry name" value="AdoMet_MTases"/>
    <property type="match status" value="1"/>
</dbReference>
<dbReference type="InterPro" id="IPR013216">
    <property type="entry name" value="Methyltransf_11"/>
</dbReference>
<keyword evidence="2" id="KW-0830">Ubiquinone</keyword>
<evidence type="ECO:0000313" key="2">
    <source>
        <dbReference type="EMBL" id="GGL15036.1"/>
    </source>
</evidence>
<dbReference type="EMBL" id="BMPQ01000051">
    <property type="protein sequence ID" value="GGL15036.1"/>
    <property type="molecule type" value="Genomic_DNA"/>
</dbReference>
<evidence type="ECO:0000259" key="1">
    <source>
        <dbReference type="Pfam" id="PF08241"/>
    </source>
</evidence>
<comment type="caution">
    <text evidence="2">The sequence shown here is derived from an EMBL/GenBank/DDBJ whole genome shotgun (WGS) entry which is preliminary data.</text>
</comment>
<sequence length="272" mass="28743">MAEETESGFQLTGSAPERYERYVAPIMAPFVEAVVDAVDLIPGATVLDLACGTGFAARVAAARVGPAGRVFGADPNESMLKVAEAHHPRMYPDIEFTMAPADQLPYADDTFDAVVCQQGAQFFPDLGAALAEAARVTRPGGHFAATMWASLDKSPYFTAQHRAIAEHGGPEAAANFTAAFVPAERLTTALRRAGFQEVTDREVTFGIALPPLADFAASHLSAVPWGQTIIETDGQEALTSAGRLVHDLLKTHTAPDGTATLSFTSTLVTAVR</sequence>
<dbReference type="PANTHER" id="PTHR43591">
    <property type="entry name" value="METHYLTRANSFERASE"/>
    <property type="match status" value="1"/>
</dbReference>